<evidence type="ECO:0000256" key="2">
    <source>
        <dbReference type="ARBA" id="ARBA00022771"/>
    </source>
</evidence>
<feature type="domain" description="MYND-type" evidence="6">
    <location>
        <begin position="2658"/>
        <end position="2694"/>
    </location>
</feature>
<feature type="compositionally biased region" description="Basic and acidic residues" evidence="5">
    <location>
        <begin position="1450"/>
        <end position="1465"/>
    </location>
</feature>
<feature type="compositionally biased region" description="Polar residues" evidence="5">
    <location>
        <begin position="1939"/>
        <end position="1952"/>
    </location>
</feature>
<keyword evidence="2 4" id="KW-0863">Zinc-finger</keyword>
<dbReference type="PANTHER" id="PTHR10237">
    <property type="entry name" value="DEFORMED EPIDERMAL AUTOREGULATORY FACTOR 1 HOMOLOG SUPPRESSIN"/>
    <property type="match status" value="1"/>
</dbReference>
<feature type="compositionally biased region" description="Polar residues" evidence="5">
    <location>
        <begin position="1804"/>
        <end position="1827"/>
    </location>
</feature>
<protein>
    <submittedName>
        <fullName evidence="7">Hypp366 protein</fullName>
    </submittedName>
</protein>
<feature type="region of interest" description="Disordered" evidence="5">
    <location>
        <begin position="706"/>
        <end position="727"/>
    </location>
</feature>
<feature type="region of interest" description="Disordered" evidence="5">
    <location>
        <begin position="140"/>
        <end position="196"/>
    </location>
</feature>
<evidence type="ECO:0000313" key="7">
    <source>
        <dbReference type="EMBL" id="CAH1231136.1"/>
    </source>
</evidence>
<keyword evidence="3" id="KW-0862">Zinc</keyword>
<keyword evidence="1" id="KW-0479">Metal-binding</keyword>
<feature type="compositionally biased region" description="Basic and acidic residues" evidence="5">
    <location>
        <begin position="1413"/>
        <end position="1432"/>
    </location>
</feature>
<feature type="region of interest" description="Disordered" evidence="5">
    <location>
        <begin position="955"/>
        <end position="980"/>
    </location>
</feature>
<feature type="compositionally biased region" description="Polar residues" evidence="5">
    <location>
        <begin position="1852"/>
        <end position="1863"/>
    </location>
</feature>
<feature type="compositionally biased region" description="Basic and acidic residues" evidence="5">
    <location>
        <begin position="1527"/>
        <end position="1546"/>
    </location>
</feature>
<feature type="compositionally biased region" description="Polar residues" evidence="5">
    <location>
        <begin position="565"/>
        <end position="587"/>
    </location>
</feature>
<feature type="compositionally biased region" description="Polar residues" evidence="5">
    <location>
        <begin position="1672"/>
        <end position="1695"/>
    </location>
</feature>
<dbReference type="Pfam" id="PF01753">
    <property type="entry name" value="zf-MYND"/>
    <property type="match status" value="1"/>
</dbReference>
<dbReference type="PROSITE" id="PS50865">
    <property type="entry name" value="ZF_MYND_2"/>
    <property type="match status" value="1"/>
</dbReference>
<evidence type="ECO:0000256" key="1">
    <source>
        <dbReference type="ARBA" id="ARBA00022723"/>
    </source>
</evidence>
<feature type="region of interest" description="Disordered" evidence="5">
    <location>
        <begin position="363"/>
        <end position="685"/>
    </location>
</feature>
<dbReference type="InterPro" id="IPR024119">
    <property type="entry name" value="TF_DEAF-1"/>
</dbReference>
<feature type="compositionally biased region" description="Basic and acidic residues" evidence="5">
    <location>
        <begin position="1267"/>
        <end position="1298"/>
    </location>
</feature>
<evidence type="ECO:0000256" key="3">
    <source>
        <dbReference type="ARBA" id="ARBA00022833"/>
    </source>
</evidence>
<feature type="compositionally biased region" description="Pro residues" evidence="5">
    <location>
        <begin position="1990"/>
        <end position="2008"/>
    </location>
</feature>
<feature type="compositionally biased region" description="Acidic residues" evidence="5">
    <location>
        <begin position="171"/>
        <end position="180"/>
    </location>
</feature>
<feature type="region of interest" description="Disordered" evidence="5">
    <location>
        <begin position="1409"/>
        <end position="1701"/>
    </location>
</feature>
<keyword evidence="8" id="KW-1185">Reference proteome</keyword>
<feature type="compositionally biased region" description="Basic and acidic residues" evidence="5">
    <location>
        <begin position="426"/>
        <end position="437"/>
    </location>
</feature>
<dbReference type="GO" id="GO:0008270">
    <property type="term" value="F:zinc ion binding"/>
    <property type="evidence" value="ECO:0007669"/>
    <property type="project" value="UniProtKB-KW"/>
</dbReference>
<feature type="compositionally biased region" description="Low complexity" evidence="5">
    <location>
        <begin position="1828"/>
        <end position="1837"/>
    </location>
</feature>
<gene>
    <name evidence="7" type="primary">Hypp366</name>
    <name evidence="7" type="ORF">BLAG_LOCUS1213</name>
</gene>
<dbReference type="PANTHER" id="PTHR10237:SF15">
    <property type="entry name" value="LD37257P"/>
    <property type="match status" value="1"/>
</dbReference>
<name>A0A8J9VCY0_BRALA</name>
<feature type="region of interest" description="Disordered" evidence="5">
    <location>
        <begin position="2622"/>
        <end position="2644"/>
    </location>
</feature>
<feature type="region of interest" description="Disordered" evidence="5">
    <location>
        <begin position="1067"/>
        <end position="1102"/>
    </location>
</feature>
<feature type="region of interest" description="Disordered" evidence="5">
    <location>
        <begin position="748"/>
        <end position="785"/>
    </location>
</feature>
<evidence type="ECO:0000256" key="5">
    <source>
        <dbReference type="SAM" id="MobiDB-lite"/>
    </source>
</evidence>
<evidence type="ECO:0000313" key="8">
    <source>
        <dbReference type="Proteomes" id="UP000838412"/>
    </source>
</evidence>
<reference evidence="7" key="1">
    <citation type="submission" date="2022-01" db="EMBL/GenBank/DDBJ databases">
        <authorList>
            <person name="Braso-Vives M."/>
        </authorList>
    </citation>
    <scope>NUCLEOTIDE SEQUENCE</scope>
</reference>
<feature type="compositionally biased region" description="Basic and acidic residues" evidence="5">
    <location>
        <begin position="407"/>
        <end position="418"/>
    </location>
</feature>
<feature type="compositionally biased region" description="Low complexity" evidence="5">
    <location>
        <begin position="184"/>
        <end position="195"/>
    </location>
</feature>
<dbReference type="GO" id="GO:0000981">
    <property type="term" value="F:DNA-binding transcription factor activity, RNA polymerase II-specific"/>
    <property type="evidence" value="ECO:0007669"/>
    <property type="project" value="TreeGrafter"/>
</dbReference>
<dbReference type="SUPFAM" id="SSF144232">
    <property type="entry name" value="HIT/MYND zinc finger-like"/>
    <property type="match status" value="1"/>
</dbReference>
<feature type="compositionally biased region" description="Polar residues" evidence="5">
    <location>
        <begin position="965"/>
        <end position="976"/>
    </location>
</feature>
<evidence type="ECO:0000259" key="6">
    <source>
        <dbReference type="PROSITE" id="PS50865"/>
    </source>
</evidence>
<feature type="region of interest" description="Disordered" evidence="5">
    <location>
        <begin position="1126"/>
        <end position="1390"/>
    </location>
</feature>
<feature type="compositionally biased region" description="Basic and acidic residues" evidence="5">
    <location>
        <begin position="1867"/>
        <end position="1879"/>
    </location>
</feature>
<dbReference type="GO" id="GO:0005634">
    <property type="term" value="C:nucleus"/>
    <property type="evidence" value="ECO:0007669"/>
    <property type="project" value="TreeGrafter"/>
</dbReference>
<feature type="compositionally biased region" description="Low complexity" evidence="5">
    <location>
        <begin position="1779"/>
        <end position="1789"/>
    </location>
</feature>
<sequence length="2695" mass="293481">MAMFKKRISEESSASESQWSNEQIQTAASVRPNLNEFGRKPQGSFADDVVTTSIHWVSFEDLPNKDKDAAVGENQLKWPSWKKGSAKFSKALSSSTLSDRPEADLTGRISSICRPLSAYGSVRNMDRSIVTATVAYQTDKGSVEETEHINSTEDRATFNNDSIDSGHEGNSDEEEDDEQRDESLSSNPLNCSNSSVGESCNTPHVAECAADQTGTWQDNNQFSSNQRFGTEDIDSKCTGGIGPHHIQQVPEKMELVGFPNQQAGLAGDIGDCDKDQGNEDGVSATIFTHSNYSSSQPNDSERQPPVECTNILHRGGSMRNNDTSGIDQTDGHVRRVSTVPVVSKSPVAVTSTNCAWNETNENMTIADVPERDTTKSVKNLSCKSSGGTSEEAPQNDSCPNGKMNSYESREVVRSKEDNYALFAREAPTREGKKETEPARSGPRVGGLDGSPSRYHVERRSSEDEGFLTSGHLSQVESAYDEDVSRHSRITQQTCSASNGEGILQETTSLEEIPSADESMHPYPQMEETSEEESEYCQCSTDGTAAHHEVQAAQPDDSPDARQIEKTNSISDDIASMQQCMENLQNEDTSSDRRKTCTKDDDSCPAVEKEDDSLQPTAQERINDNKTRRSRNSSEDLDADRHEQMFPSQMTSSSPLGSPPRLLSSGNPPKQSNSPRRRGSPRIDQIADKLLKNAVVLVERLPRSITDKASQKAKDKVETAKATGNSNQAVDAATTSSVGVAPRNISIDASIASGSSKELRQPSSAPPKKRDMKKLLPKPSEPQRYADGMYPYVPNATAIPFYPSTHGPVVQHRGQQVTMPPPPNGLQYQFAPHGAQYPLGSLQHNHDNGAHQRFYAPYPGVNPRYLPPSTATAGFRNSTYPDALQTPSNQPLQQPNPSLVVRIREVGPESILATQNRALGSQQMTNNTTPIYHLPQGAMESSAAMHQRPRFVYHPNESSSLRESRQGAMSSQGTLATDSRKPPSLIDAVIEEMYDREEPTAAQQTSAWRPSTTANRTERPVIPEVLASSQASGLKENREVKSAMNLVDRMIENAYFSSKAEVKEADVPPAKEVRPFGHSRYSPPLTVSMSDGGPSVHSTPPAHPKDFMSALVARVVDEEYAKDDVVVNVPERLRHDRQLQDNGSPPRDQPDLPGPMAKPQENPTSNQKQEDERCRFANASSEQPMYDSLSLPMGDDALSNQVDATIQDDQGREEESTTGDVASDTQDRQVGQAAEIPSPRNADSDILSENPKLENLNTSESSIPGSENHQRPDLEAILPRHVDNSASENGHRCATDRVEPQSNPLMPSQENRNGEKCPTVTHITNNGLPTKEKNLQGNNNASSSGDNVDDSSPRKTSRDSTSNEQSFEEEFPAVSKDLTRSSPTEVGSETADQLLNLQVELAEASDLVVDEETALNHRDDALNEEVGRTRSESEVDATTAPPNEQAGSGEVRGEHTSSALTDDKSGPKRGGRPKGRKRVVEGRQKKSMTRDRDKAESSAASEARIAHEFPRHNWLMKHLMAEQQLVTNRKDSERRSPDGGDKNRTDPNEEEGKEEEGGEQEKVLSEVEGIAIDKDKRRRSKRGTLSRDSSMESCTSLDTLSSTDKLDGEDDSVFPCPVSPSTAAEKKSLPTLDIQEVSQPKSHSLTASIAEKSTEDSNTADNNTDSGVKDLSTESTAIKSSASADNHEPPQTLTARHSQEEPLNLSLKAARFVDFYNSIGSKNIAKVPESKQAHAGESTTAEQVDHDTEYPADNGDSDKDTKSHVVASSTPLESGLKTGPSAAASPPAERASVEQSPKPPKHLSESGSRTPITVTVHTASMTSATRQASDSTKSSSPGTKPPREASAMGNVQDRPTSRSSTSMFSFEDVPKDERATRQDSHQGTGPKRPASPTVRCPPRKRSTVDSGVVCVSPYSPVSPSDKTTSQATKIQEETPKRRANSASLPETATTTPHQFVVPSHQAVLPSKKSASQTLRAPSGQERPSVISAVPVTPPLPPRPAAPPPPPNEPPYRADQSITAALLARLEVMTKNKVNIERELVNQELLLSELRKRVVEDKSGLLRKQSQEKEALLFHMRMTYHKLCEDIDYLMRSGPPKFADGLKSLRSMAPNSTGPNSIGHSSQAIPIHRAQSDSAITLQAGGKMGGEANRWREIASNERRSSDGENSSDVQIIGQKGPTISSSLQDFRHANPHIPPYLDPRYVADARQAIVYGNTTGQQYSPAVSTVTQNHVSPRSVAPRFSPYAQAQAQAQAQNDMAAATAAERRRQAHMDVKRAKQILNEHKSFVEKYSRPGEGNQHNVAGNEVQLNAPAANTVIPQAPVQAGVQTSTIHPYPHGVPIHQTVTMAQVMPVLPGDPSFASRSAAIAHMVGTDQRPLPAMAHQGMHPFYYINPGMPVPGYQQQPIPGQSPRVMNPVTQQLLSASAGQQTPTSTQNHQLNTLLGAHRLPNVTSNVSINSKEPPAAQHHPVLLTGKPTPGQMCHHHQQQQYGWPGQLPTNSEMKAAYFAAHAAQHAAKVQSRAEAAMKRDAMKDHLQRAANVVALPEMQQAAYLSKHFKPFAVTAPEGTMHPSKTHPAHLQQARSQHKEHPMVGQTTREAAYLQEIQLYHANNQPASVFRGNPMMRGPPSVENGQGGPSTMGPTRRDNSGVVSIADDEYHSCVVCNKEATFLCSGCRKAWYCSPTCQVQAWEKHSEDCL</sequence>
<feature type="compositionally biased region" description="Polar residues" evidence="5">
    <location>
        <begin position="1379"/>
        <end position="1390"/>
    </location>
</feature>
<feature type="compositionally biased region" description="Basic and acidic residues" evidence="5">
    <location>
        <begin position="589"/>
        <end position="601"/>
    </location>
</feature>
<organism evidence="7 8">
    <name type="scientific">Branchiostoma lanceolatum</name>
    <name type="common">Common lancelet</name>
    <name type="synonym">Amphioxus lanceolatum</name>
    <dbReference type="NCBI Taxonomy" id="7740"/>
    <lineage>
        <taxon>Eukaryota</taxon>
        <taxon>Metazoa</taxon>
        <taxon>Chordata</taxon>
        <taxon>Cephalochordata</taxon>
        <taxon>Leptocardii</taxon>
        <taxon>Amphioxiformes</taxon>
        <taxon>Branchiostomatidae</taxon>
        <taxon>Branchiostoma</taxon>
    </lineage>
</organism>
<feature type="compositionally biased region" description="Basic residues" evidence="5">
    <location>
        <begin position="1466"/>
        <end position="1476"/>
    </location>
</feature>
<feature type="compositionally biased region" description="Polar residues" evidence="5">
    <location>
        <begin position="1334"/>
        <end position="1345"/>
    </location>
</feature>
<feature type="compositionally biased region" description="Polar residues" evidence="5">
    <location>
        <begin position="1635"/>
        <end position="1646"/>
    </location>
</feature>
<feature type="compositionally biased region" description="Acidic residues" evidence="5">
    <location>
        <begin position="1547"/>
        <end position="1557"/>
    </location>
</feature>
<feature type="compositionally biased region" description="Polar residues" evidence="5">
    <location>
        <begin position="1254"/>
        <end position="1266"/>
    </location>
</feature>
<feature type="region of interest" description="Disordered" evidence="5">
    <location>
        <begin position="1722"/>
        <end position="2010"/>
    </location>
</feature>
<proteinExistence type="predicted"/>
<dbReference type="EMBL" id="OV696686">
    <property type="protein sequence ID" value="CAH1231136.1"/>
    <property type="molecule type" value="Genomic_DNA"/>
</dbReference>
<dbReference type="Gene3D" id="6.10.140.2220">
    <property type="match status" value="1"/>
</dbReference>
<feature type="region of interest" description="Disordered" evidence="5">
    <location>
        <begin position="1"/>
        <end position="44"/>
    </location>
</feature>
<evidence type="ECO:0000256" key="4">
    <source>
        <dbReference type="PROSITE-ProRule" id="PRU00134"/>
    </source>
</evidence>
<dbReference type="FunFam" id="6.10.140.2220:FF:000022">
    <property type="entry name" value="Leucine-rich repeat-containing protein"/>
    <property type="match status" value="1"/>
</dbReference>
<accession>A0A8J9VCY0</accession>
<feature type="compositionally biased region" description="Polar residues" evidence="5">
    <location>
        <begin position="1655"/>
        <end position="1665"/>
    </location>
</feature>
<feature type="compositionally biased region" description="Polar residues" evidence="5">
    <location>
        <begin position="1197"/>
        <end position="1207"/>
    </location>
</feature>
<feature type="compositionally biased region" description="Basic and acidic residues" evidence="5">
    <location>
        <begin position="1477"/>
        <end position="1495"/>
    </location>
</feature>
<dbReference type="InterPro" id="IPR002893">
    <property type="entry name" value="Znf_MYND"/>
</dbReference>
<dbReference type="OrthoDB" id="432970at2759"/>
<feature type="compositionally biased region" description="Basic and acidic residues" evidence="5">
    <location>
        <begin position="141"/>
        <end position="156"/>
    </location>
</feature>
<feature type="compositionally biased region" description="Polar residues" evidence="5">
    <location>
        <begin position="376"/>
        <end position="406"/>
    </location>
</feature>
<feature type="compositionally biased region" description="Basic and acidic residues" evidence="5">
    <location>
        <begin position="1126"/>
        <end position="1138"/>
    </location>
</feature>
<feature type="compositionally biased region" description="Polar residues" evidence="5">
    <location>
        <begin position="1299"/>
        <end position="1310"/>
    </location>
</feature>
<feature type="compositionally biased region" description="Low complexity" evidence="5">
    <location>
        <begin position="651"/>
        <end position="668"/>
    </location>
</feature>
<feature type="compositionally biased region" description="Low complexity" evidence="5">
    <location>
        <begin position="1907"/>
        <end position="1919"/>
    </location>
</feature>
<feature type="compositionally biased region" description="Basic and acidic residues" evidence="5">
    <location>
        <begin position="706"/>
        <end position="718"/>
    </location>
</feature>
<feature type="compositionally biased region" description="Basic and acidic residues" evidence="5">
    <location>
        <begin position="1558"/>
        <end position="1574"/>
    </location>
</feature>
<feature type="compositionally biased region" description="Polar residues" evidence="5">
    <location>
        <begin position="489"/>
        <end position="509"/>
    </location>
</feature>
<dbReference type="Proteomes" id="UP000838412">
    <property type="component" value="Chromosome 1"/>
</dbReference>
<feature type="compositionally biased region" description="Low complexity" evidence="5">
    <location>
        <begin position="11"/>
        <end position="22"/>
    </location>
</feature>